<name>A0A6C0IA93_9ZZZZ</name>
<proteinExistence type="predicted"/>
<dbReference type="EMBL" id="MN740141">
    <property type="protein sequence ID" value="QHT89520.1"/>
    <property type="molecule type" value="Genomic_DNA"/>
</dbReference>
<evidence type="ECO:0000313" key="1">
    <source>
        <dbReference type="EMBL" id="QHT89520.1"/>
    </source>
</evidence>
<dbReference type="AlphaFoldDB" id="A0A6C0IA93"/>
<organism evidence="1">
    <name type="scientific">viral metagenome</name>
    <dbReference type="NCBI Taxonomy" id="1070528"/>
    <lineage>
        <taxon>unclassified sequences</taxon>
        <taxon>metagenomes</taxon>
        <taxon>organismal metagenomes</taxon>
    </lineage>
</organism>
<accession>A0A6C0IA93</accession>
<reference evidence="1" key="1">
    <citation type="journal article" date="2020" name="Nature">
        <title>Giant virus diversity and host interactions through global metagenomics.</title>
        <authorList>
            <person name="Schulz F."/>
            <person name="Roux S."/>
            <person name="Paez-Espino D."/>
            <person name="Jungbluth S."/>
            <person name="Walsh D.A."/>
            <person name="Denef V.J."/>
            <person name="McMahon K.D."/>
            <person name="Konstantinidis K.T."/>
            <person name="Eloe-Fadrosh E.A."/>
            <person name="Kyrpides N.C."/>
            <person name="Woyke T."/>
        </authorList>
    </citation>
    <scope>NUCLEOTIDE SEQUENCE</scope>
    <source>
        <strain evidence="1">GVMAG-M-3300023184-60</strain>
    </source>
</reference>
<sequence>MKKLNNTFLIDKKEDVDATSIMNKLFSCEDGTSAFANVYSIIEWKMSDWFVKKGIKQKKEDIYIYVDTLPDYFKAYTIENDKFLRVCIKHKIKTDNVGFKKIKSRFIIKNFRANYRSLINGLDLIKVINYMEITDIVNTKLINVNLNTEIKLSIPSKDEFETYLIGMFEIINENLKNKLSTL</sequence>
<protein>
    <submittedName>
        <fullName evidence="1">Uncharacterized protein</fullName>
    </submittedName>
</protein>